<dbReference type="PIRSF" id="PIRSF036436">
    <property type="entry name" value="UCP036436"/>
    <property type="match status" value="1"/>
</dbReference>
<keyword evidence="2 5" id="KW-0812">Transmembrane</keyword>
<dbReference type="EMBL" id="JANBUH010000050">
    <property type="protein sequence ID" value="KAJ2755741.1"/>
    <property type="molecule type" value="Genomic_DNA"/>
</dbReference>
<evidence type="ECO:0000313" key="6">
    <source>
        <dbReference type="EMBL" id="KAJ2755741.1"/>
    </source>
</evidence>
<accession>A0A9W8GZ18</accession>
<dbReference type="InterPro" id="IPR012404">
    <property type="entry name" value="UCP036436"/>
</dbReference>
<dbReference type="AlphaFoldDB" id="A0A9W8GZ18"/>
<keyword evidence="4 5" id="KW-0472">Membrane</keyword>
<evidence type="ECO:0000313" key="7">
    <source>
        <dbReference type="Proteomes" id="UP001140011"/>
    </source>
</evidence>
<dbReference type="SUPFAM" id="SSF103481">
    <property type="entry name" value="Multidrug resistance efflux transporter EmrE"/>
    <property type="match status" value="1"/>
</dbReference>
<feature type="transmembrane region" description="Helical" evidence="5">
    <location>
        <begin position="58"/>
        <end position="75"/>
    </location>
</feature>
<dbReference type="GO" id="GO:0000139">
    <property type="term" value="C:Golgi membrane"/>
    <property type="evidence" value="ECO:0007669"/>
    <property type="project" value="InterPro"/>
</dbReference>
<comment type="subcellular location">
    <subcellularLocation>
        <location evidence="1">Membrane</location>
        <topology evidence="1">Multi-pass membrane protein</topology>
    </subcellularLocation>
</comment>
<evidence type="ECO:0000256" key="5">
    <source>
        <dbReference type="SAM" id="Phobius"/>
    </source>
</evidence>
<gene>
    <name evidence="6" type="ORF">GGI19_001412</name>
</gene>
<dbReference type="Pfam" id="PF04142">
    <property type="entry name" value="Nuc_sug_transp"/>
    <property type="match status" value="1"/>
</dbReference>
<comment type="caution">
    <text evidence="6">The sequence shown here is derived from an EMBL/GenBank/DDBJ whole genome shotgun (WGS) entry which is preliminary data.</text>
</comment>
<dbReference type="InterPro" id="IPR007271">
    <property type="entry name" value="Nuc_sug_transpt"/>
</dbReference>
<evidence type="ECO:0008006" key="8">
    <source>
        <dbReference type="Google" id="ProtNLM"/>
    </source>
</evidence>
<keyword evidence="7" id="KW-1185">Reference proteome</keyword>
<evidence type="ECO:0000256" key="1">
    <source>
        <dbReference type="ARBA" id="ARBA00004141"/>
    </source>
</evidence>
<sequence length="408" mass="45033">MSESPYYGVVLSVGMLATGTLNTLLTKLQDKQCIGNCADPDPLKHEHFEQPVWQTLNMFYGEMLCLACFYLYSIYQRRSDASPRRNGYEAISETDESDESVNTQVAEAIPTTDALPAVVLEESGAPRQPKPIAGYATLWMWVPAVCDLLGTTLMNVGLFFTTASVYQMLRGAVVVFSGLFSVLFLGHRLARFQIIALLLVVVGVTIVGLSNIISPPAQLRSLRRYPPQSTADFGEHADEINSDAWKAVLGVVLVLGAQVFTATQFVVEEKIIRHYHLTPLRAVGLEGSFGALTVMAAIPVLHLTIGRAHPGGYFDAPEGFRQIVQNPAVWQTSIYIMLSIAMFNFFGLSVTRYLSATSRATIDTCRTLFIWMSSIALGWEAFSWIQVIGFVVLVYGTFIYNRVIASPF</sequence>
<feature type="transmembrane region" description="Helical" evidence="5">
    <location>
        <begin position="138"/>
        <end position="160"/>
    </location>
</feature>
<reference evidence="6" key="1">
    <citation type="submission" date="2022-07" db="EMBL/GenBank/DDBJ databases">
        <title>Phylogenomic reconstructions and comparative analyses of Kickxellomycotina fungi.</title>
        <authorList>
            <person name="Reynolds N.K."/>
            <person name="Stajich J.E."/>
            <person name="Barry K."/>
            <person name="Grigoriev I.V."/>
            <person name="Crous P."/>
            <person name="Smith M.E."/>
        </authorList>
    </citation>
    <scope>NUCLEOTIDE SEQUENCE</scope>
    <source>
        <strain evidence="6">BCRC 34297</strain>
    </source>
</reference>
<feature type="transmembrane region" description="Helical" evidence="5">
    <location>
        <begin position="166"/>
        <end position="185"/>
    </location>
</feature>
<dbReference type="PANTHER" id="PTHR13146">
    <property type="match status" value="1"/>
</dbReference>
<protein>
    <recommendedName>
        <fullName evidence="8">Integral membrane protein</fullName>
    </recommendedName>
</protein>
<dbReference type="Proteomes" id="UP001140011">
    <property type="component" value="Unassembled WGS sequence"/>
</dbReference>
<feature type="transmembrane region" description="Helical" evidence="5">
    <location>
        <begin position="247"/>
        <end position="267"/>
    </location>
</feature>
<dbReference type="PANTHER" id="PTHR13146:SF0">
    <property type="entry name" value="SOLUTE CARRIER FAMILY 35 MEMBER F6"/>
    <property type="match status" value="1"/>
</dbReference>
<feature type="transmembrane region" description="Helical" evidence="5">
    <location>
        <begin position="328"/>
        <end position="347"/>
    </location>
</feature>
<evidence type="ECO:0000256" key="3">
    <source>
        <dbReference type="ARBA" id="ARBA00022989"/>
    </source>
</evidence>
<evidence type="ECO:0000256" key="4">
    <source>
        <dbReference type="ARBA" id="ARBA00023136"/>
    </source>
</evidence>
<feature type="transmembrane region" description="Helical" evidence="5">
    <location>
        <begin position="368"/>
        <end position="398"/>
    </location>
</feature>
<keyword evidence="3 5" id="KW-1133">Transmembrane helix</keyword>
<dbReference type="OrthoDB" id="29773at2759"/>
<name>A0A9W8GZ18_9FUNG</name>
<feature type="transmembrane region" description="Helical" evidence="5">
    <location>
        <begin position="192"/>
        <end position="213"/>
    </location>
</feature>
<evidence type="ECO:0000256" key="2">
    <source>
        <dbReference type="ARBA" id="ARBA00022692"/>
    </source>
</evidence>
<dbReference type="InterPro" id="IPR037185">
    <property type="entry name" value="EmrE-like"/>
</dbReference>
<feature type="transmembrane region" description="Helical" evidence="5">
    <location>
        <begin position="288"/>
        <end position="308"/>
    </location>
</feature>
<dbReference type="GO" id="GO:0015165">
    <property type="term" value="F:pyrimidine nucleotide-sugar transmembrane transporter activity"/>
    <property type="evidence" value="ECO:0007669"/>
    <property type="project" value="InterPro"/>
</dbReference>
<organism evidence="6 7">
    <name type="scientific">Coemansia pectinata</name>
    <dbReference type="NCBI Taxonomy" id="1052879"/>
    <lineage>
        <taxon>Eukaryota</taxon>
        <taxon>Fungi</taxon>
        <taxon>Fungi incertae sedis</taxon>
        <taxon>Zoopagomycota</taxon>
        <taxon>Kickxellomycotina</taxon>
        <taxon>Kickxellomycetes</taxon>
        <taxon>Kickxellales</taxon>
        <taxon>Kickxellaceae</taxon>
        <taxon>Coemansia</taxon>
    </lineage>
</organism>
<proteinExistence type="predicted"/>